<evidence type="ECO:0000256" key="6">
    <source>
        <dbReference type="ARBA" id="ARBA00022723"/>
    </source>
</evidence>
<dbReference type="GO" id="GO:0015012">
    <property type="term" value="P:heparan sulfate proteoglycan biosynthetic process"/>
    <property type="evidence" value="ECO:0007669"/>
    <property type="project" value="TreeGrafter"/>
</dbReference>
<dbReference type="GO" id="GO:0030158">
    <property type="term" value="F:protein xylosyltransferase activity"/>
    <property type="evidence" value="ECO:0007669"/>
    <property type="project" value="InterPro"/>
</dbReference>
<evidence type="ECO:0000313" key="16">
    <source>
        <dbReference type="Proteomes" id="UP000238634"/>
    </source>
</evidence>
<sequence>MTKILYIIQTFKDPEQIYRLAKIIKTSSSASEIIISHDYTVSHLDVEPLQSLGAQVLKLEGKGGRGDFSMLQGYLDAIEWAYAHQTQFDWVINLSGQDYPTQPLSVIEKFLELTRYDGFLNYFEAFSDTKENPWGSREGRNRYLYQYWRSGLVISKQTLQGKVLGRLELAIERVQPFLRVFSIYDCLMVGANAHLPIFNEKFLCYGGSYYHALSSKCVRYLYDFFQENPKVVEYYRRTVCPNESFIQTILMNSGQFNFCNDCKRYLDFASADDSSRPRTLSAKDYPVLIQDDIHFARKFEPAQDSKILDMLDARILQSHSV</sequence>
<dbReference type="PANTHER" id="PTHR46025:SF3">
    <property type="entry name" value="XYLOSYLTRANSFERASE OXT"/>
    <property type="match status" value="1"/>
</dbReference>
<keyword evidence="7" id="KW-0256">Endoplasmic reticulum</keyword>
<dbReference type="InterPro" id="IPR003406">
    <property type="entry name" value="Glyco_trans_14"/>
</dbReference>
<comment type="caution">
    <text evidence="15">The sequence shown here is derived from an EMBL/GenBank/DDBJ whole genome shotgun (WGS) entry which is preliminary data.</text>
</comment>
<evidence type="ECO:0000256" key="3">
    <source>
        <dbReference type="ARBA" id="ARBA00022676"/>
    </source>
</evidence>
<reference evidence="15 16" key="1">
    <citation type="submission" date="2018-02" db="EMBL/GenBank/DDBJ databases">
        <authorList>
            <person name="Cohen D.B."/>
            <person name="Kent A.D."/>
        </authorList>
    </citation>
    <scope>NUCLEOTIDE SEQUENCE [LARGE SCALE GENOMIC DNA]</scope>
    <source>
        <strain evidence="15 16">ULC007</strain>
    </source>
</reference>
<evidence type="ECO:0000256" key="4">
    <source>
        <dbReference type="ARBA" id="ARBA00022679"/>
    </source>
</evidence>
<dbReference type="STRING" id="1920490.GCA_001895925_04558"/>
<organism evidence="15 16">
    <name type="scientific">Phormidesmis priestleyi ULC007</name>
    <dbReference type="NCBI Taxonomy" id="1920490"/>
    <lineage>
        <taxon>Bacteria</taxon>
        <taxon>Bacillati</taxon>
        <taxon>Cyanobacteriota</taxon>
        <taxon>Cyanophyceae</taxon>
        <taxon>Leptolyngbyales</taxon>
        <taxon>Leptolyngbyaceae</taxon>
        <taxon>Phormidesmis</taxon>
    </lineage>
</organism>
<keyword evidence="16" id="KW-1185">Reference proteome</keyword>
<keyword evidence="13" id="KW-0325">Glycoprotein</keyword>
<evidence type="ECO:0000256" key="7">
    <source>
        <dbReference type="ARBA" id="ARBA00022824"/>
    </source>
</evidence>
<dbReference type="GO" id="GO:0050650">
    <property type="term" value="P:chondroitin sulfate proteoglycan biosynthetic process"/>
    <property type="evidence" value="ECO:0007669"/>
    <property type="project" value="TreeGrafter"/>
</dbReference>
<keyword evidence="5" id="KW-0812">Transmembrane</keyword>
<keyword evidence="4" id="KW-0808">Transferase</keyword>
<evidence type="ECO:0000256" key="5">
    <source>
        <dbReference type="ARBA" id="ARBA00022692"/>
    </source>
</evidence>
<keyword evidence="3" id="KW-0328">Glycosyltransferase</keyword>
<evidence type="ECO:0000256" key="8">
    <source>
        <dbReference type="ARBA" id="ARBA00022968"/>
    </source>
</evidence>
<evidence type="ECO:0000256" key="12">
    <source>
        <dbReference type="ARBA" id="ARBA00023157"/>
    </source>
</evidence>
<keyword evidence="12" id="KW-1015">Disulfide bond</keyword>
<reference evidence="15 16" key="2">
    <citation type="submission" date="2018-03" db="EMBL/GenBank/DDBJ databases">
        <title>The ancient ancestry and fast evolution of plastids.</title>
        <authorList>
            <person name="Moore K.R."/>
            <person name="Magnabosco C."/>
            <person name="Momper L."/>
            <person name="Gold D.A."/>
            <person name="Bosak T."/>
            <person name="Fournier G.P."/>
        </authorList>
    </citation>
    <scope>NUCLEOTIDE SEQUENCE [LARGE SCALE GENOMIC DNA]</scope>
    <source>
        <strain evidence="15 16">ULC007</strain>
    </source>
</reference>
<dbReference type="Proteomes" id="UP000238634">
    <property type="component" value="Unassembled WGS sequence"/>
</dbReference>
<keyword evidence="6" id="KW-0479">Metal-binding</keyword>
<dbReference type="GO" id="GO:0046872">
    <property type="term" value="F:metal ion binding"/>
    <property type="evidence" value="ECO:0007669"/>
    <property type="project" value="UniProtKB-KW"/>
</dbReference>
<name>A0A2T1DFW2_9CYAN</name>
<evidence type="ECO:0000256" key="14">
    <source>
        <dbReference type="ARBA" id="ARBA00042865"/>
    </source>
</evidence>
<evidence type="ECO:0000256" key="9">
    <source>
        <dbReference type="ARBA" id="ARBA00022989"/>
    </source>
</evidence>
<dbReference type="InterPro" id="IPR043538">
    <property type="entry name" value="XYLT"/>
</dbReference>
<evidence type="ECO:0000256" key="13">
    <source>
        <dbReference type="ARBA" id="ARBA00023180"/>
    </source>
</evidence>
<keyword evidence="9" id="KW-1133">Transmembrane helix</keyword>
<comment type="subcellular location">
    <subcellularLocation>
        <location evidence="2">Endoplasmic reticulum membrane</location>
        <topology evidence="2">Single-pass type II membrane protein</topology>
    </subcellularLocation>
    <subcellularLocation>
        <location evidence="1">Golgi apparatus membrane</location>
        <topology evidence="1">Single-pass type II membrane protein</topology>
    </subcellularLocation>
</comment>
<keyword evidence="10" id="KW-0333">Golgi apparatus</keyword>
<dbReference type="Pfam" id="PF02485">
    <property type="entry name" value="Branch"/>
    <property type="match status" value="1"/>
</dbReference>
<gene>
    <name evidence="15" type="ORF">C7B65_12275</name>
</gene>
<evidence type="ECO:0000256" key="11">
    <source>
        <dbReference type="ARBA" id="ARBA00023136"/>
    </source>
</evidence>
<evidence type="ECO:0000256" key="10">
    <source>
        <dbReference type="ARBA" id="ARBA00023034"/>
    </source>
</evidence>
<keyword evidence="8" id="KW-0735">Signal-anchor</keyword>
<proteinExistence type="predicted"/>
<dbReference type="OrthoDB" id="7943907at2"/>
<accession>A0A2T1DFW2</accession>
<evidence type="ECO:0000256" key="2">
    <source>
        <dbReference type="ARBA" id="ARBA00004648"/>
    </source>
</evidence>
<dbReference type="PANTHER" id="PTHR46025">
    <property type="entry name" value="XYLOSYLTRANSFERASE OXT"/>
    <property type="match status" value="1"/>
</dbReference>
<protein>
    <recommendedName>
        <fullName evidence="14">Peptide O-xylosyltransferase</fullName>
    </recommendedName>
</protein>
<dbReference type="RefSeq" id="WP_073071437.1">
    <property type="nucleotide sequence ID" value="NZ_MPPI01000011.1"/>
</dbReference>
<evidence type="ECO:0000256" key="1">
    <source>
        <dbReference type="ARBA" id="ARBA00004323"/>
    </source>
</evidence>
<dbReference type="AlphaFoldDB" id="A0A2T1DFW2"/>
<keyword evidence="11" id="KW-0472">Membrane</keyword>
<dbReference type="GO" id="GO:0016020">
    <property type="term" value="C:membrane"/>
    <property type="evidence" value="ECO:0007669"/>
    <property type="project" value="InterPro"/>
</dbReference>
<evidence type="ECO:0000313" key="15">
    <source>
        <dbReference type="EMBL" id="PSB19334.1"/>
    </source>
</evidence>
<dbReference type="EMBL" id="PVWG01000011">
    <property type="protein sequence ID" value="PSB19334.1"/>
    <property type="molecule type" value="Genomic_DNA"/>
</dbReference>